<keyword evidence="12" id="KW-1185">Reference proteome</keyword>
<evidence type="ECO:0000256" key="7">
    <source>
        <dbReference type="ARBA" id="ARBA00022927"/>
    </source>
</evidence>
<evidence type="ECO:0000256" key="3">
    <source>
        <dbReference type="ARBA" id="ARBA00015352"/>
    </source>
</evidence>
<dbReference type="GO" id="GO:0015031">
    <property type="term" value="P:protein transport"/>
    <property type="evidence" value="ECO:0007669"/>
    <property type="project" value="UniProtKB-KW"/>
</dbReference>
<dbReference type="GO" id="GO:0005783">
    <property type="term" value="C:endoplasmic reticulum"/>
    <property type="evidence" value="ECO:0007669"/>
    <property type="project" value="InterPro"/>
</dbReference>
<dbReference type="SUPFAM" id="SSF48371">
    <property type="entry name" value="ARM repeat"/>
    <property type="match status" value="1"/>
</dbReference>
<dbReference type="AlphaFoldDB" id="A0A1E4RS76"/>
<name>A0A1E4RS76_9ASCO</name>
<sequence length="436" mass="50715">MRLSTLLNIIYILGLVNSLIVDTDVEIVCSPSDPHDCYPKLFTPTNEWQTIKEGQDIPPGLHVRLNIDTLQREAKLMDAEASSENNELVLSNDQPDQQQENDDNIELQKQEILKKKIEDFKVKQQDEHNEQKIIPKKSKVSIEDLNDFGSSVEQLDQFRYDQDLTLLEKALDNLIELSHDIEFGAKLTNSKQTFDTLLHIIAIIPINHEIHEKIYRIMGSSLRNNPEAIENVLNNQSETFIQVFFEQLKYPSIPDIVKKRILGILQALCLNEQFQFKFFNKNNPTIGILKLIDIFPNVEESTKLRIINIFEDLGLIEFVNNNESFDKRSIEEAVSPDHKISSYLQDQLANSKIESEDHFKFLFNKLVELHQKDNNLKPNKNFIEWLSQESMTRQNNAKPRDEFYSNTDPEFDKSMLRARHEVFGNKNAYRKVADEL</sequence>
<dbReference type="GO" id="GO:0000774">
    <property type="term" value="F:adenyl-nucleotide exchange factor activity"/>
    <property type="evidence" value="ECO:0007669"/>
    <property type="project" value="InterPro"/>
</dbReference>
<evidence type="ECO:0000256" key="10">
    <source>
        <dbReference type="SAM" id="SignalP"/>
    </source>
</evidence>
<gene>
    <name evidence="11" type="ORF">HYPBUDRAFT_133095</name>
</gene>
<keyword evidence="8" id="KW-0811">Translocation</keyword>
<protein>
    <recommendedName>
        <fullName evidence="3">Nucleotide exchange factor SIL1</fullName>
    </recommendedName>
</protein>
<dbReference type="EMBL" id="KV454538">
    <property type="protein sequence ID" value="ODV70144.1"/>
    <property type="molecule type" value="Genomic_DNA"/>
</dbReference>
<dbReference type="Pfam" id="PF16782">
    <property type="entry name" value="SIL1"/>
    <property type="match status" value="1"/>
</dbReference>
<comment type="similarity">
    <text evidence="1">Belongs to the SIL1 family.</text>
</comment>
<proteinExistence type="inferred from homology"/>
<evidence type="ECO:0000256" key="1">
    <source>
        <dbReference type="ARBA" id="ARBA00010588"/>
    </source>
</evidence>
<dbReference type="OrthoDB" id="448649at2759"/>
<dbReference type="InterPro" id="IPR031884">
    <property type="entry name" value="Sil1_fungi"/>
</dbReference>
<evidence type="ECO:0000256" key="8">
    <source>
        <dbReference type="ARBA" id="ARBA00023010"/>
    </source>
</evidence>
<organism evidence="11 12">
    <name type="scientific">Hyphopichia burtonii NRRL Y-1933</name>
    <dbReference type="NCBI Taxonomy" id="984485"/>
    <lineage>
        <taxon>Eukaryota</taxon>
        <taxon>Fungi</taxon>
        <taxon>Dikarya</taxon>
        <taxon>Ascomycota</taxon>
        <taxon>Saccharomycotina</taxon>
        <taxon>Pichiomycetes</taxon>
        <taxon>Debaryomycetaceae</taxon>
        <taxon>Hyphopichia</taxon>
    </lineage>
</organism>
<evidence type="ECO:0000256" key="9">
    <source>
        <dbReference type="SAM" id="MobiDB-lite"/>
    </source>
</evidence>
<dbReference type="GeneID" id="30994056"/>
<dbReference type="Gene3D" id="1.25.10.10">
    <property type="entry name" value="Leucine-rich Repeat Variant"/>
    <property type="match status" value="1"/>
</dbReference>
<dbReference type="InterPro" id="IPR016024">
    <property type="entry name" value="ARM-type_fold"/>
</dbReference>
<feature type="signal peptide" evidence="10">
    <location>
        <begin position="1"/>
        <end position="18"/>
    </location>
</feature>
<dbReference type="Proteomes" id="UP000095085">
    <property type="component" value="Unassembled WGS sequence"/>
</dbReference>
<feature type="compositionally biased region" description="Polar residues" evidence="9">
    <location>
        <begin position="82"/>
        <end position="91"/>
    </location>
</feature>
<evidence type="ECO:0000256" key="2">
    <source>
        <dbReference type="ARBA" id="ARBA00011799"/>
    </source>
</evidence>
<feature type="region of interest" description="Disordered" evidence="9">
    <location>
        <begin position="81"/>
        <end position="102"/>
    </location>
</feature>
<dbReference type="RefSeq" id="XP_020079211.1">
    <property type="nucleotide sequence ID" value="XM_020219506.1"/>
</dbReference>
<comment type="subunit">
    <text evidence="2">Interacts with KAR2.</text>
</comment>
<keyword evidence="7" id="KW-0653">Protein transport</keyword>
<evidence type="ECO:0000313" key="12">
    <source>
        <dbReference type="Proteomes" id="UP000095085"/>
    </source>
</evidence>
<keyword evidence="4" id="KW-0813">Transport</keyword>
<evidence type="ECO:0000256" key="5">
    <source>
        <dbReference type="ARBA" id="ARBA00022729"/>
    </source>
</evidence>
<evidence type="ECO:0000313" key="11">
    <source>
        <dbReference type="EMBL" id="ODV70144.1"/>
    </source>
</evidence>
<evidence type="ECO:0000256" key="4">
    <source>
        <dbReference type="ARBA" id="ARBA00022448"/>
    </source>
</evidence>
<feature type="chain" id="PRO_5009162428" description="Nucleotide exchange factor SIL1" evidence="10">
    <location>
        <begin position="19"/>
        <end position="436"/>
    </location>
</feature>
<keyword evidence="5 10" id="KW-0732">Signal</keyword>
<accession>A0A1E4RS76</accession>
<dbReference type="STRING" id="984485.A0A1E4RS76"/>
<reference evidence="12" key="1">
    <citation type="submission" date="2016-05" db="EMBL/GenBank/DDBJ databases">
        <title>Comparative genomics of biotechnologically important yeasts.</title>
        <authorList>
            <consortium name="DOE Joint Genome Institute"/>
            <person name="Riley R."/>
            <person name="Haridas S."/>
            <person name="Wolfe K.H."/>
            <person name="Lopes M.R."/>
            <person name="Hittinger C.T."/>
            <person name="Goker M."/>
            <person name="Salamov A."/>
            <person name="Wisecaver J."/>
            <person name="Long T.M."/>
            <person name="Aerts A.L."/>
            <person name="Barry K."/>
            <person name="Choi C."/>
            <person name="Clum A."/>
            <person name="Coughlan A.Y."/>
            <person name="Deshpande S."/>
            <person name="Douglass A.P."/>
            <person name="Hanson S.J."/>
            <person name="Klenk H.-P."/>
            <person name="Labutti K."/>
            <person name="Lapidus A."/>
            <person name="Lindquist E."/>
            <person name="Lipzen A."/>
            <person name="Meier-Kolthoff J.P."/>
            <person name="Ohm R.A."/>
            <person name="Otillar R.P."/>
            <person name="Pangilinan J."/>
            <person name="Peng Y."/>
            <person name="Rokas A."/>
            <person name="Rosa C.A."/>
            <person name="Scheuner C."/>
            <person name="Sibirny A.A."/>
            <person name="Slot J.C."/>
            <person name="Stielow J.B."/>
            <person name="Sun H."/>
            <person name="Kurtzman C.P."/>
            <person name="Blackwell M."/>
            <person name="Grigoriev I.V."/>
            <person name="Jeffries T.W."/>
        </authorList>
    </citation>
    <scope>NUCLEOTIDE SEQUENCE [LARGE SCALE GENOMIC DNA]</scope>
    <source>
        <strain evidence="12">NRRL Y-1933</strain>
    </source>
</reference>
<keyword evidence="6" id="KW-0256">Endoplasmic reticulum</keyword>
<evidence type="ECO:0000256" key="6">
    <source>
        <dbReference type="ARBA" id="ARBA00022824"/>
    </source>
</evidence>
<dbReference type="InterPro" id="IPR011989">
    <property type="entry name" value="ARM-like"/>
</dbReference>